<feature type="region of interest" description="Disordered" evidence="1">
    <location>
        <begin position="1"/>
        <end position="43"/>
    </location>
</feature>
<feature type="compositionally biased region" description="Low complexity" evidence="1">
    <location>
        <begin position="68"/>
        <end position="88"/>
    </location>
</feature>
<dbReference type="SMART" id="SM01327">
    <property type="entry name" value="Zds_C"/>
    <property type="match status" value="1"/>
</dbReference>
<feature type="region of interest" description="Disordered" evidence="1">
    <location>
        <begin position="58"/>
        <end position="182"/>
    </location>
</feature>
<name>A0A9W6T0F9_CANBO</name>
<dbReference type="InterPro" id="IPR040206">
    <property type="entry name" value="Zds1/2"/>
</dbReference>
<dbReference type="Pfam" id="PF08632">
    <property type="entry name" value="Zds_C"/>
    <property type="match status" value="1"/>
</dbReference>
<dbReference type="EMBL" id="BSXN01000846">
    <property type="protein sequence ID" value="GME70047.1"/>
    <property type="molecule type" value="Genomic_DNA"/>
</dbReference>
<feature type="compositionally biased region" description="Low complexity" evidence="1">
    <location>
        <begin position="226"/>
        <end position="235"/>
    </location>
</feature>
<feature type="compositionally biased region" description="Polar residues" evidence="1">
    <location>
        <begin position="117"/>
        <end position="138"/>
    </location>
</feature>
<dbReference type="PANTHER" id="PTHR28089">
    <property type="entry name" value="PROTEIN ZDS1-RELATED"/>
    <property type="match status" value="1"/>
</dbReference>
<feature type="domain" description="Protein Zds1 C-terminal" evidence="2">
    <location>
        <begin position="322"/>
        <end position="374"/>
    </location>
</feature>
<dbReference type="GO" id="GO:0010971">
    <property type="term" value="P:positive regulation of G2/M transition of mitotic cell cycle"/>
    <property type="evidence" value="ECO:0007669"/>
    <property type="project" value="TreeGrafter"/>
</dbReference>
<feature type="region of interest" description="Disordered" evidence="1">
    <location>
        <begin position="213"/>
        <end position="284"/>
    </location>
</feature>
<feature type="compositionally biased region" description="Polar residues" evidence="1">
    <location>
        <begin position="215"/>
        <end position="225"/>
    </location>
</feature>
<dbReference type="GO" id="GO:0030010">
    <property type="term" value="P:establishment of cell polarity"/>
    <property type="evidence" value="ECO:0007669"/>
    <property type="project" value="TreeGrafter"/>
</dbReference>
<feature type="region of interest" description="Disordered" evidence="1">
    <location>
        <begin position="408"/>
        <end position="453"/>
    </location>
</feature>
<dbReference type="Proteomes" id="UP001165120">
    <property type="component" value="Unassembled WGS sequence"/>
</dbReference>
<feature type="compositionally biased region" description="Basic and acidic residues" evidence="1">
    <location>
        <begin position="236"/>
        <end position="246"/>
    </location>
</feature>
<sequence length="453" mass="50575">MNKNSFEQDELSANHSASPSTSTASTTATTNSTSLTSQHKEKNKFANFFKIKKDKTKFGFGLSDSNKKSSSTSSTNNTDSNNDDSSSNVQKSPKRSDSILANTINKSPKKHKHSTSVERNTINDENSPSTSTGTTATDSLKIKLFSSHKKQNKSSSSSNSVTSSPSSSPSSTPTNESFDNSENDLSKKIIADQQRRAQKSQQIELLGKNKIKPLQPSQQHQSDNSQGLLEQQQQQEQERRDLERQEQLPLEQQENVEDQDSSKVSRMATQPQDPQQAGESAVFTDTEALKSTLRIEDRSNRKPNAPIQYTDSAFGFPLPPASHSTLVMLDYRYPIQVERAIYRLSHLKLADAKRPLYQQVLLSNFMYAYLNLVNHTLYLQQITLDGQQGEGEDQVLQNGFDDSKQEELVDTDANSQKQANGNGGSFVEEYPVGDEQNKSENNEIYQGEELYYN</sequence>
<protein>
    <submittedName>
        <fullName evidence="3">Unnamed protein product</fullName>
    </submittedName>
</protein>
<evidence type="ECO:0000256" key="1">
    <source>
        <dbReference type="SAM" id="MobiDB-lite"/>
    </source>
</evidence>
<proteinExistence type="predicted"/>
<keyword evidence="4" id="KW-1185">Reference proteome</keyword>
<evidence type="ECO:0000313" key="3">
    <source>
        <dbReference type="EMBL" id="GME70047.1"/>
    </source>
</evidence>
<feature type="compositionally biased region" description="Low complexity" evidence="1">
    <location>
        <begin position="13"/>
        <end position="37"/>
    </location>
</feature>
<evidence type="ECO:0000313" key="4">
    <source>
        <dbReference type="Proteomes" id="UP001165120"/>
    </source>
</evidence>
<feature type="compositionally biased region" description="Low complexity" evidence="1">
    <location>
        <begin position="153"/>
        <end position="177"/>
    </location>
</feature>
<evidence type="ECO:0000259" key="2">
    <source>
        <dbReference type="SMART" id="SM01327"/>
    </source>
</evidence>
<comment type="caution">
    <text evidence="3">The sequence shown here is derived from an EMBL/GenBank/DDBJ whole genome shotgun (WGS) entry which is preliminary data.</text>
</comment>
<gene>
    <name evidence="3" type="ORF">Cboi02_000272000</name>
</gene>
<accession>A0A9W6T0F9</accession>
<dbReference type="PANTHER" id="PTHR28089:SF1">
    <property type="entry name" value="PROTEIN ZDS1-RELATED"/>
    <property type="match status" value="1"/>
</dbReference>
<dbReference type="GO" id="GO:0005737">
    <property type="term" value="C:cytoplasm"/>
    <property type="evidence" value="ECO:0007669"/>
    <property type="project" value="TreeGrafter"/>
</dbReference>
<feature type="compositionally biased region" description="Polar residues" evidence="1">
    <location>
        <begin position="262"/>
        <end position="278"/>
    </location>
</feature>
<organism evidence="3 4">
    <name type="scientific">Candida boidinii</name>
    <name type="common">Yeast</name>
    <dbReference type="NCBI Taxonomy" id="5477"/>
    <lineage>
        <taxon>Eukaryota</taxon>
        <taxon>Fungi</taxon>
        <taxon>Dikarya</taxon>
        <taxon>Ascomycota</taxon>
        <taxon>Saccharomycotina</taxon>
        <taxon>Pichiomycetes</taxon>
        <taxon>Pichiales</taxon>
        <taxon>Pichiaceae</taxon>
        <taxon>Ogataea</taxon>
        <taxon>Ogataea/Candida clade</taxon>
    </lineage>
</organism>
<dbReference type="AlphaFoldDB" id="A0A9W6T0F9"/>
<reference evidence="3" key="1">
    <citation type="submission" date="2023-04" db="EMBL/GenBank/DDBJ databases">
        <title>Candida boidinii NBRC 10035.</title>
        <authorList>
            <person name="Ichikawa N."/>
            <person name="Sato H."/>
            <person name="Tonouchi N."/>
        </authorList>
    </citation>
    <scope>NUCLEOTIDE SEQUENCE</scope>
    <source>
        <strain evidence="3">NBRC 10035</strain>
    </source>
</reference>
<dbReference type="InterPro" id="IPR013941">
    <property type="entry name" value="ZDS1_C"/>
</dbReference>